<keyword evidence="8" id="KW-0472">Membrane</keyword>
<dbReference type="InterPro" id="IPR025669">
    <property type="entry name" value="AAA_dom"/>
</dbReference>
<comment type="caution">
    <text evidence="10">The sequence shown here is derived from an EMBL/GenBank/DDBJ whole genome shotgun (WGS) entry which is preliminary data.</text>
</comment>
<dbReference type="InterPro" id="IPR005702">
    <property type="entry name" value="Wzc-like_C"/>
</dbReference>
<name>A0ABW9KJA2_9BACT</name>
<evidence type="ECO:0000259" key="9">
    <source>
        <dbReference type="Pfam" id="PF13614"/>
    </source>
</evidence>
<evidence type="ECO:0000256" key="2">
    <source>
        <dbReference type="ARBA" id="ARBA00022741"/>
    </source>
</evidence>
<dbReference type="SUPFAM" id="SSF52540">
    <property type="entry name" value="P-loop containing nucleoside triphosphate hydrolases"/>
    <property type="match status" value="1"/>
</dbReference>
<keyword evidence="5" id="KW-0829">Tyrosine-protein kinase</keyword>
<organism evidence="10 11">
    <name type="scientific">Terriglobus aquaticus</name>
    <dbReference type="NCBI Taxonomy" id="940139"/>
    <lineage>
        <taxon>Bacteria</taxon>
        <taxon>Pseudomonadati</taxon>
        <taxon>Acidobacteriota</taxon>
        <taxon>Terriglobia</taxon>
        <taxon>Terriglobales</taxon>
        <taxon>Acidobacteriaceae</taxon>
        <taxon>Terriglobus</taxon>
    </lineage>
</organism>
<feature type="region of interest" description="Disordered" evidence="7">
    <location>
        <begin position="1"/>
        <end position="26"/>
    </location>
</feature>
<evidence type="ECO:0000256" key="8">
    <source>
        <dbReference type="SAM" id="Phobius"/>
    </source>
</evidence>
<keyword evidence="8" id="KW-0812">Transmembrane</keyword>
<feature type="compositionally biased region" description="Polar residues" evidence="7">
    <location>
        <begin position="739"/>
        <end position="751"/>
    </location>
</feature>
<dbReference type="Pfam" id="PF13614">
    <property type="entry name" value="AAA_31"/>
    <property type="match status" value="1"/>
</dbReference>
<evidence type="ECO:0000256" key="3">
    <source>
        <dbReference type="ARBA" id="ARBA00022777"/>
    </source>
</evidence>
<dbReference type="PANTHER" id="PTHR32309">
    <property type="entry name" value="TYROSINE-PROTEIN KINASE"/>
    <property type="match status" value="1"/>
</dbReference>
<sequence length="751" mass="80921">MASVRSQFPAAPASTDGEAQPGFGTASSESTLSEALLVLRKRKWVLVATVVLGLLYGLYEAMTQPVRYTAYGKLEVGTGATAAYREPGFAGGENLNNEMLILASDTLMLTVGREMDLANNPAFFGITKGTLPHRNIDDPAVRQAVVGTLLGTVKAANIPGTQILIISCVSANPKLSADIVNHVMDAYITRSYQSKYASTDRVSKWLSGQLSDLKAQVEASQEQLIDMQRKLGVLGLSFDPSHVPTTESTQKVDALSGALSGARVARILAESKFRTLQSANPDNLEGLLDVSGLDGELNRLRGDIATTKATIAEELVTRGVRNPKVEADQRHLAELQREVTTEQNRLLSQSKDAFIAAQANENQTAEALNQAKNEAYQLRDATVEYNLRQREYETNRSLYDGLLARLRTAGVQAGLEALEIDIVDRAQQPPAPTLKPTSSILLQNGIFGLIGGVVLSFLLETLDTGLRNVAEIESVMQLPSLAVIPRVRRISGDSGTTLSVAQSNVGVLATSKSQFSEAFRSLRTSLLLSTAGHPPKIIVVSSSTPAEGKTTVATNLACILAQRETRVLLIDSDLRRPNVHHRFGLNGRVGLSTVLAGAAKFEDALRQVPEVPNLDILCCGPVPPFPTEMLSSEAMHDLLVRCSEEYTHIVIDSPPILSVTDGVILARQCDALALVVRQGKSSRHVVRRARDLLVRAGAPVTGVILNAVDVNSPEYYGYYGYSGYSYSNIDSESWEPESQKPSHTQTPTGAA</sequence>
<feature type="domain" description="AAA" evidence="9">
    <location>
        <begin position="536"/>
        <end position="666"/>
    </location>
</feature>
<keyword evidence="1" id="KW-0808">Transferase</keyword>
<evidence type="ECO:0000256" key="6">
    <source>
        <dbReference type="SAM" id="Coils"/>
    </source>
</evidence>
<accession>A0ABW9KJA2</accession>
<dbReference type="Proteomes" id="UP001634747">
    <property type="component" value="Unassembled WGS sequence"/>
</dbReference>
<evidence type="ECO:0000256" key="1">
    <source>
        <dbReference type="ARBA" id="ARBA00022679"/>
    </source>
</evidence>
<keyword evidence="2" id="KW-0547">Nucleotide-binding</keyword>
<protein>
    <submittedName>
        <fullName evidence="10">GumC family protein</fullName>
    </submittedName>
</protein>
<evidence type="ECO:0000256" key="7">
    <source>
        <dbReference type="SAM" id="MobiDB-lite"/>
    </source>
</evidence>
<gene>
    <name evidence="10" type="ORF">ACK2TP_07620</name>
</gene>
<evidence type="ECO:0000256" key="4">
    <source>
        <dbReference type="ARBA" id="ARBA00022840"/>
    </source>
</evidence>
<dbReference type="NCBIfam" id="TIGR01007">
    <property type="entry name" value="eps_fam"/>
    <property type="match status" value="1"/>
</dbReference>
<evidence type="ECO:0000313" key="10">
    <source>
        <dbReference type="EMBL" id="MFN2975628.1"/>
    </source>
</evidence>
<dbReference type="InterPro" id="IPR050445">
    <property type="entry name" value="Bact_polysacc_biosynth/exp"/>
</dbReference>
<proteinExistence type="predicted"/>
<keyword evidence="3" id="KW-0418">Kinase</keyword>
<dbReference type="RefSeq" id="WP_263412852.1">
    <property type="nucleotide sequence ID" value="NZ_BAABBH010000001.1"/>
</dbReference>
<keyword evidence="4" id="KW-0067">ATP-binding</keyword>
<dbReference type="InterPro" id="IPR027417">
    <property type="entry name" value="P-loop_NTPase"/>
</dbReference>
<evidence type="ECO:0000313" key="11">
    <source>
        <dbReference type="Proteomes" id="UP001634747"/>
    </source>
</evidence>
<feature type="region of interest" description="Disordered" evidence="7">
    <location>
        <begin position="732"/>
        <end position="751"/>
    </location>
</feature>
<dbReference type="PANTHER" id="PTHR32309:SF31">
    <property type="entry name" value="CAPSULAR EXOPOLYSACCHARIDE FAMILY"/>
    <property type="match status" value="1"/>
</dbReference>
<keyword evidence="11" id="KW-1185">Reference proteome</keyword>
<keyword evidence="6" id="KW-0175">Coiled coil</keyword>
<dbReference type="Gene3D" id="3.40.50.300">
    <property type="entry name" value="P-loop containing nucleotide triphosphate hydrolases"/>
    <property type="match status" value="1"/>
</dbReference>
<dbReference type="CDD" id="cd05387">
    <property type="entry name" value="BY-kinase"/>
    <property type="match status" value="1"/>
</dbReference>
<reference evidence="10 11" key="1">
    <citation type="submission" date="2024-12" db="EMBL/GenBank/DDBJ databases">
        <authorList>
            <person name="Lee Y."/>
        </authorList>
    </citation>
    <scope>NUCLEOTIDE SEQUENCE [LARGE SCALE GENOMIC DNA]</scope>
    <source>
        <strain evidence="10 11">03SUJ4</strain>
    </source>
</reference>
<feature type="coiled-coil region" evidence="6">
    <location>
        <begin position="325"/>
        <end position="352"/>
    </location>
</feature>
<keyword evidence="8" id="KW-1133">Transmembrane helix</keyword>
<evidence type="ECO:0000256" key="5">
    <source>
        <dbReference type="ARBA" id="ARBA00023137"/>
    </source>
</evidence>
<dbReference type="EMBL" id="JBJYXY010000001">
    <property type="protein sequence ID" value="MFN2975628.1"/>
    <property type="molecule type" value="Genomic_DNA"/>
</dbReference>
<feature type="transmembrane region" description="Helical" evidence="8">
    <location>
        <begin position="44"/>
        <end position="62"/>
    </location>
</feature>